<dbReference type="GO" id="GO:0006020">
    <property type="term" value="P:inositol metabolic process"/>
    <property type="evidence" value="ECO:0007669"/>
    <property type="project" value="TreeGrafter"/>
</dbReference>
<dbReference type="PATRIC" id="fig|33888.3.peg.2608"/>
<keyword evidence="4 7" id="KW-0479">Metal-binding</keyword>
<evidence type="ECO:0000313" key="10">
    <source>
        <dbReference type="Proteomes" id="UP000077071"/>
    </source>
</evidence>
<dbReference type="GO" id="GO:0046854">
    <property type="term" value="P:phosphatidylinositol phosphate biosynthetic process"/>
    <property type="evidence" value="ECO:0007669"/>
    <property type="project" value="InterPro"/>
</dbReference>
<dbReference type="GO" id="GO:0008934">
    <property type="term" value="F:inositol monophosphate 1-phosphatase activity"/>
    <property type="evidence" value="ECO:0007669"/>
    <property type="project" value="InterPro"/>
</dbReference>
<dbReference type="EMBL" id="CP015515">
    <property type="protein sequence ID" value="AND17460.1"/>
    <property type="molecule type" value="Genomic_DNA"/>
</dbReference>
<dbReference type="Gene3D" id="3.30.540.10">
    <property type="entry name" value="Fructose-1,6-Bisphosphatase, subunit A, domain 1"/>
    <property type="match status" value="1"/>
</dbReference>
<comment type="similarity">
    <text evidence="3 8">Belongs to the inositol monophosphatase superfamily.</text>
</comment>
<dbReference type="PROSITE" id="PS00630">
    <property type="entry name" value="IMP_2"/>
    <property type="match status" value="1"/>
</dbReference>
<dbReference type="PANTHER" id="PTHR20854:SF4">
    <property type="entry name" value="INOSITOL-1-MONOPHOSPHATASE-RELATED"/>
    <property type="match status" value="1"/>
</dbReference>
<dbReference type="InterPro" id="IPR020583">
    <property type="entry name" value="Inositol_monoP_metal-BS"/>
</dbReference>
<dbReference type="InterPro" id="IPR033942">
    <property type="entry name" value="IMPase"/>
</dbReference>
<evidence type="ECO:0000256" key="7">
    <source>
        <dbReference type="PIRSR" id="PIRSR600760-2"/>
    </source>
</evidence>
<comment type="cofactor">
    <cofactor evidence="2 7 8">
        <name>Mg(2+)</name>
        <dbReference type="ChEBI" id="CHEBI:18420"/>
    </cofactor>
</comment>
<dbReference type="SUPFAM" id="SSF56655">
    <property type="entry name" value="Carbohydrate phosphatase"/>
    <property type="match status" value="1"/>
</dbReference>
<feature type="binding site" evidence="7">
    <location>
        <position position="88"/>
    </location>
    <ligand>
        <name>Mg(2+)</name>
        <dbReference type="ChEBI" id="CHEBI:18420"/>
        <label>1</label>
        <note>catalytic</note>
    </ligand>
</feature>
<dbReference type="CDD" id="cd01639">
    <property type="entry name" value="IMPase"/>
    <property type="match status" value="1"/>
</dbReference>
<evidence type="ECO:0000256" key="6">
    <source>
        <dbReference type="ARBA" id="ARBA00022842"/>
    </source>
</evidence>
<dbReference type="EC" id="3.1.3.25" evidence="8"/>
<keyword evidence="5 8" id="KW-0378">Hydrolase</keyword>
<dbReference type="GO" id="GO:0046872">
    <property type="term" value="F:metal ion binding"/>
    <property type="evidence" value="ECO:0007669"/>
    <property type="project" value="UniProtKB-KW"/>
</dbReference>
<dbReference type="KEGG" id="rtn:A6122_2342"/>
<keyword evidence="10" id="KW-1185">Reference proteome</keyword>
<feature type="binding site" evidence="7">
    <location>
        <position position="89"/>
    </location>
    <ligand>
        <name>Mg(2+)</name>
        <dbReference type="ChEBI" id="CHEBI:18420"/>
        <label>1</label>
        <note>catalytic</note>
    </ligand>
</feature>
<organism evidence="9 10">
    <name type="scientific">Rathayibacter tritici</name>
    <dbReference type="NCBI Taxonomy" id="33888"/>
    <lineage>
        <taxon>Bacteria</taxon>
        <taxon>Bacillati</taxon>
        <taxon>Actinomycetota</taxon>
        <taxon>Actinomycetes</taxon>
        <taxon>Micrococcales</taxon>
        <taxon>Microbacteriaceae</taxon>
        <taxon>Rathayibacter</taxon>
    </lineage>
</organism>
<gene>
    <name evidence="9" type="ORF">A6122_2342</name>
</gene>
<keyword evidence="6 7" id="KW-0460">Magnesium</keyword>
<evidence type="ECO:0000256" key="3">
    <source>
        <dbReference type="ARBA" id="ARBA00009759"/>
    </source>
</evidence>
<dbReference type="Proteomes" id="UP000077071">
    <property type="component" value="Chromosome"/>
</dbReference>
<dbReference type="RefSeq" id="WP_068255326.1">
    <property type="nucleotide sequence ID" value="NZ_CP015515.1"/>
</dbReference>
<evidence type="ECO:0000256" key="2">
    <source>
        <dbReference type="ARBA" id="ARBA00001946"/>
    </source>
</evidence>
<sequence>MSDHAPLLAIARSIAIEAAQLARQRRQDGVEIAALKSSPEDVVTAADREVEQLIRRRLARARPDDGFLGEESGSSGGTSGLTWVVDPIDGTVNYLYGIPSYAVSIAVVEGEPDPATWTALAGAVVNGATGEVTTASRGGGAERDGVAVRVVAPTSLSLALLGTGFGYDAGRRMRQGAVVQELLGSVRDIRRIGSAALDLCSVATGQLNAYYERGLNPWDLAAGALVAQEAGARVAGLDGAPFGSGLLIAAPDPLFGELEDVLRRLRADEV</sequence>
<dbReference type="OrthoDB" id="9772456at2"/>
<name>A0A160KUA1_9MICO</name>
<dbReference type="Gene3D" id="3.40.190.80">
    <property type="match status" value="1"/>
</dbReference>
<feature type="binding site" evidence="7">
    <location>
        <position position="86"/>
    </location>
    <ligand>
        <name>Mg(2+)</name>
        <dbReference type="ChEBI" id="CHEBI:18420"/>
        <label>1</label>
        <note>catalytic</note>
    </ligand>
</feature>
<evidence type="ECO:0000256" key="5">
    <source>
        <dbReference type="ARBA" id="ARBA00022801"/>
    </source>
</evidence>
<dbReference type="Pfam" id="PF00459">
    <property type="entry name" value="Inositol_P"/>
    <property type="match status" value="1"/>
</dbReference>
<evidence type="ECO:0000256" key="8">
    <source>
        <dbReference type="RuleBase" id="RU364068"/>
    </source>
</evidence>
<feature type="binding site" evidence="7">
    <location>
        <position position="219"/>
    </location>
    <ligand>
        <name>Mg(2+)</name>
        <dbReference type="ChEBI" id="CHEBI:18420"/>
        <label>1</label>
        <note>catalytic</note>
    </ligand>
</feature>
<dbReference type="InterPro" id="IPR000760">
    <property type="entry name" value="Inositol_monophosphatase-like"/>
</dbReference>
<evidence type="ECO:0000256" key="4">
    <source>
        <dbReference type="ARBA" id="ARBA00022723"/>
    </source>
</evidence>
<proteinExistence type="inferred from homology"/>
<dbReference type="PROSITE" id="PS00629">
    <property type="entry name" value="IMP_1"/>
    <property type="match status" value="1"/>
</dbReference>
<reference evidence="9 10" key="1">
    <citation type="submission" date="2016-05" db="EMBL/GenBank/DDBJ databases">
        <title>Complete genome sequence of Rathayibacter tritici NCPPB 1953.</title>
        <authorList>
            <person name="Park J."/>
            <person name="Lee H.-H."/>
            <person name="Lee S.-W."/>
            <person name="Seo Y.-S."/>
        </authorList>
    </citation>
    <scope>NUCLEOTIDE SEQUENCE [LARGE SCALE GENOMIC DNA]</scope>
    <source>
        <strain evidence="9 10">NCPPB 1953</strain>
    </source>
</reference>
<dbReference type="AlphaFoldDB" id="A0A160KUA1"/>
<accession>A0A160KUA1</accession>
<comment type="catalytic activity">
    <reaction evidence="1 8">
        <text>a myo-inositol phosphate + H2O = myo-inositol + phosphate</text>
        <dbReference type="Rhea" id="RHEA:24056"/>
        <dbReference type="ChEBI" id="CHEBI:15377"/>
        <dbReference type="ChEBI" id="CHEBI:17268"/>
        <dbReference type="ChEBI" id="CHEBI:43474"/>
        <dbReference type="ChEBI" id="CHEBI:84139"/>
        <dbReference type="EC" id="3.1.3.25"/>
    </reaction>
</comment>
<feature type="binding site" evidence="7">
    <location>
        <position position="70"/>
    </location>
    <ligand>
        <name>Mg(2+)</name>
        <dbReference type="ChEBI" id="CHEBI:18420"/>
        <label>1</label>
        <note>catalytic</note>
    </ligand>
</feature>
<dbReference type="PRINTS" id="PR00377">
    <property type="entry name" value="IMPHPHTASES"/>
</dbReference>
<dbReference type="PANTHER" id="PTHR20854">
    <property type="entry name" value="INOSITOL MONOPHOSPHATASE"/>
    <property type="match status" value="1"/>
</dbReference>
<dbReference type="STRING" id="33888.A6122_2342"/>
<evidence type="ECO:0000313" key="9">
    <source>
        <dbReference type="EMBL" id="AND17460.1"/>
    </source>
</evidence>
<dbReference type="InterPro" id="IPR020550">
    <property type="entry name" value="Inositol_monophosphatase_CS"/>
</dbReference>
<evidence type="ECO:0000256" key="1">
    <source>
        <dbReference type="ARBA" id="ARBA00001033"/>
    </source>
</evidence>
<protein>
    <recommendedName>
        <fullName evidence="8">Inositol-1-monophosphatase</fullName>
        <ecNumber evidence="8">3.1.3.25</ecNumber>
    </recommendedName>
</protein>
<dbReference type="GO" id="GO:0007165">
    <property type="term" value="P:signal transduction"/>
    <property type="evidence" value="ECO:0007669"/>
    <property type="project" value="TreeGrafter"/>
</dbReference>